<sequence length="160" mass="18732">MRVKYQVNTNYSSENKERPQRGAHESHISVIVHKNGDIHQLGKRLVINPRQVRSWEYFLEYLRRSFGEVCPAIREIATPTGGTRIHELQQLENQHRYIAIPSGEKLKHLDYVQVDELLRHPKPILGKEALFARLRKRHKKELANTEGRIKNELGKRGKTI</sequence>
<dbReference type="Proteomes" id="UP001626550">
    <property type="component" value="Unassembled WGS sequence"/>
</dbReference>
<feature type="domain" description="Doublecortin" evidence="2">
    <location>
        <begin position="28"/>
        <end position="112"/>
    </location>
</feature>
<dbReference type="SMART" id="SM00537">
    <property type="entry name" value="DCX"/>
    <property type="match status" value="1"/>
</dbReference>
<protein>
    <submittedName>
        <fullName evidence="3">Doublecortin domain-containing protein 2</fullName>
    </submittedName>
</protein>
<accession>A0ABD2QAL2</accession>
<dbReference type="SUPFAM" id="SSF89837">
    <property type="entry name" value="Doublecortin (DC)"/>
    <property type="match status" value="1"/>
</dbReference>
<evidence type="ECO:0000313" key="4">
    <source>
        <dbReference type="Proteomes" id="UP001626550"/>
    </source>
</evidence>
<comment type="caution">
    <text evidence="3">The sequence shown here is derived from an EMBL/GenBank/DDBJ whole genome shotgun (WGS) entry which is preliminary data.</text>
</comment>
<dbReference type="InterPro" id="IPR003533">
    <property type="entry name" value="Doublecortin_dom"/>
</dbReference>
<proteinExistence type="predicted"/>
<keyword evidence="4" id="KW-1185">Reference proteome</keyword>
<dbReference type="PANTHER" id="PTHR23004:SF11">
    <property type="entry name" value="PROTEIN RPI-1"/>
    <property type="match status" value="1"/>
</dbReference>
<dbReference type="InterPro" id="IPR036572">
    <property type="entry name" value="Doublecortin_dom_sf"/>
</dbReference>
<dbReference type="AlphaFoldDB" id="A0ABD2QAL2"/>
<dbReference type="PROSITE" id="PS50309">
    <property type="entry name" value="DC"/>
    <property type="match status" value="1"/>
</dbReference>
<gene>
    <name evidence="3" type="primary">DCDC2</name>
    <name evidence="3" type="ORF">Ciccas_005068</name>
</gene>
<organism evidence="3 4">
    <name type="scientific">Cichlidogyrus casuarinus</name>
    <dbReference type="NCBI Taxonomy" id="1844966"/>
    <lineage>
        <taxon>Eukaryota</taxon>
        <taxon>Metazoa</taxon>
        <taxon>Spiralia</taxon>
        <taxon>Lophotrochozoa</taxon>
        <taxon>Platyhelminthes</taxon>
        <taxon>Monogenea</taxon>
        <taxon>Monopisthocotylea</taxon>
        <taxon>Dactylogyridea</taxon>
        <taxon>Ancyrocephalidae</taxon>
        <taxon>Cichlidogyrus</taxon>
    </lineage>
</organism>
<feature type="compositionally biased region" description="Basic and acidic residues" evidence="1">
    <location>
        <begin position="14"/>
        <end position="24"/>
    </location>
</feature>
<name>A0ABD2QAL2_9PLAT</name>
<evidence type="ECO:0000259" key="2">
    <source>
        <dbReference type="PROSITE" id="PS50309"/>
    </source>
</evidence>
<evidence type="ECO:0000256" key="1">
    <source>
        <dbReference type="SAM" id="MobiDB-lite"/>
    </source>
</evidence>
<evidence type="ECO:0000313" key="3">
    <source>
        <dbReference type="EMBL" id="KAL3316287.1"/>
    </source>
</evidence>
<feature type="compositionally biased region" description="Polar residues" evidence="1">
    <location>
        <begin position="1"/>
        <end position="13"/>
    </location>
</feature>
<feature type="region of interest" description="Disordered" evidence="1">
    <location>
        <begin position="1"/>
        <end position="24"/>
    </location>
</feature>
<dbReference type="EMBL" id="JBJKFK010000567">
    <property type="protein sequence ID" value="KAL3316287.1"/>
    <property type="molecule type" value="Genomic_DNA"/>
</dbReference>
<dbReference type="Pfam" id="PF03607">
    <property type="entry name" value="DCX"/>
    <property type="match status" value="1"/>
</dbReference>
<dbReference type="Gene3D" id="3.10.20.230">
    <property type="entry name" value="Doublecortin domain"/>
    <property type="match status" value="1"/>
</dbReference>
<dbReference type="PANTHER" id="PTHR23004">
    <property type="entry name" value="DOUBLECORTIN DOMAIN CONTAINING 2"/>
    <property type="match status" value="1"/>
</dbReference>
<reference evidence="3 4" key="1">
    <citation type="submission" date="2024-11" db="EMBL/GenBank/DDBJ databases">
        <title>Adaptive evolution of stress response genes in parasites aligns with host niche diversity.</title>
        <authorList>
            <person name="Hahn C."/>
            <person name="Resl P."/>
        </authorList>
    </citation>
    <scope>NUCLEOTIDE SEQUENCE [LARGE SCALE GENOMIC DNA]</scope>
    <source>
        <strain evidence="3">EGGRZ-B1_66</strain>
        <tissue evidence="3">Body</tissue>
    </source>
</reference>